<dbReference type="InterPro" id="IPR001584">
    <property type="entry name" value="Integrase_cat-core"/>
</dbReference>
<protein>
    <submittedName>
        <fullName evidence="2">Transposase</fullName>
    </submittedName>
</protein>
<dbReference type="GO" id="GO:0015074">
    <property type="term" value="P:DNA integration"/>
    <property type="evidence" value="ECO:0007669"/>
    <property type="project" value="InterPro"/>
</dbReference>
<dbReference type="InterPro" id="IPR050900">
    <property type="entry name" value="Transposase_IS3/IS150/IS904"/>
</dbReference>
<dbReference type="InterPro" id="IPR036397">
    <property type="entry name" value="RNaseH_sf"/>
</dbReference>
<dbReference type="NCBIfam" id="NF033516">
    <property type="entry name" value="transpos_IS3"/>
    <property type="match status" value="1"/>
</dbReference>
<dbReference type="PATRIC" id="fig|1002809.3.peg.1486"/>
<evidence type="ECO:0000313" key="3">
    <source>
        <dbReference type="Proteomes" id="UP000006691"/>
    </source>
</evidence>
<dbReference type="EMBL" id="AP012157">
    <property type="protein sequence ID" value="BAK15897.1"/>
    <property type="molecule type" value="Genomic_DNA"/>
</dbReference>
<organism evidence="2 3">
    <name type="scientific">Solibacillus silvestris (strain StLB046)</name>
    <name type="common">Bacillus silvestris</name>
    <dbReference type="NCBI Taxonomy" id="1002809"/>
    <lineage>
        <taxon>Bacteria</taxon>
        <taxon>Bacillati</taxon>
        <taxon>Bacillota</taxon>
        <taxon>Bacilli</taxon>
        <taxon>Bacillales</taxon>
        <taxon>Caryophanaceae</taxon>
        <taxon>Solibacillus</taxon>
    </lineage>
</organism>
<evidence type="ECO:0000313" key="2">
    <source>
        <dbReference type="EMBL" id="BAK15897.1"/>
    </source>
</evidence>
<name>F2F3E9_SOLSS</name>
<dbReference type="STRING" id="1002809.SSIL_1474"/>
<sequence>MYLASIMDLYSRKIVGWAIADHMEETLVDQALKHALAVRKPEKGLVHHSDRGAQYCATSYTRTLKEHGIKISMSRKGDPYDNACIESFHATIKKEWIYRHRFESKKEARKSVESYIVNFYNERRRHHSTIGYLSPNQFERNQQESVCQNAS</sequence>
<dbReference type="Pfam" id="PF13333">
    <property type="entry name" value="rve_2"/>
    <property type="match status" value="1"/>
</dbReference>
<dbReference type="KEGG" id="siv:SSIL_1474"/>
<proteinExistence type="predicted"/>
<dbReference type="PROSITE" id="PS50994">
    <property type="entry name" value="INTEGRASE"/>
    <property type="match status" value="1"/>
</dbReference>
<reference evidence="3" key="1">
    <citation type="submission" date="2011-04" db="EMBL/GenBank/DDBJ databases">
        <title>Genome sequence of Solibacillus silvestris StLB046.</title>
        <authorList>
            <person name="Morohoshi T."/>
            <person name="Someya N."/>
            <person name="Ikeda T."/>
        </authorList>
    </citation>
    <scope>NUCLEOTIDE SEQUENCE [LARGE SCALE GENOMIC DNA]</scope>
    <source>
        <strain evidence="3">StLB046</strain>
    </source>
</reference>
<dbReference type="AlphaFoldDB" id="F2F3E9"/>
<dbReference type="PANTHER" id="PTHR46889:SF4">
    <property type="entry name" value="TRANSPOSASE INSO FOR INSERTION SEQUENCE ELEMENT IS911B-RELATED"/>
    <property type="match status" value="1"/>
</dbReference>
<dbReference type="InterPro" id="IPR012337">
    <property type="entry name" value="RNaseH-like_sf"/>
</dbReference>
<gene>
    <name evidence="2" type="ordered locus">SSIL_1474</name>
</gene>
<reference evidence="2 3" key="2">
    <citation type="journal article" date="2012" name="J. Biosci. Bioeng.">
        <title>Complete genome sequence and characterization of the N-acylhomoserine lactone-degrading gene of the potato leaf-associated Solibacillus silvestris.</title>
        <authorList>
            <person name="Morohoshi T."/>
            <person name="Tominaga Y."/>
            <person name="Someya N."/>
            <person name="Ikeda T."/>
        </authorList>
    </citation>
    <scope>NUCLEOTIDE SEQUENCE [LARGE SCALE GENOMIC DNA]</scope>
    <source>
        <strain evidence="2 3">StLB046</strain>
    </source>
</reference>
<dbReference type="eggNOG" id="COG2801">
    <property type="taxonomic scope" value="Bacteria"/>
</dbReference>
<keyword evidence="3" id="KW-1185">Reference proteome</keyword>
<dbReference type="Proteomes" id="UP000006691">
    <property type="component" value="Chromosome"/>
</dbReference>
<dbReference type="GO" id="GO:0003676">
    <property type="term" value="F:nucleic acid binding"/>
    <property type="evidence" value="ECO:0007669"/>
    <property type="project" value="InterPro"/>
</dbReference>
<evidence type="ECO:0000259" key="1">
    <source>
        <dbReference type="PROSITE" id="PS50994"/>
    </source>
</evidence>
<dbReference type="Pfam" id="PF00665">
    <property type="entry name" value="rve"/>
    <property type="match status" value="1"/>
</dbReference>
<dbReference type="SUPFAM" id="SSF53098">
    <property type="entry name" value="Ribonuclease H-like"/>
    <property type="match status" value="1"/>
</dbReference>
<dbReference type="PANTHER" id="PTHR46889">
    <property type="entry name" value="TRANSPOSASE INSF FOR INSERTION SEQUENCE IS3B-RELATED"/>
    <property type="match status" value="1"/>
</dbReference>
<dbReference type="InterPro" id="IPR048020">
    <property type="entry name" value="Transpos_IS3"/>
</dbReference>
<feature type="domain" description="Integrase catalytic" evidence="1">
    <location>
        <begin position="1"/>
        <end position="143"/>
    </location>
</feature>
<dbReference type="HOGENOM" id="CLU_027402_41_1_9"/>
<dbReference type="Gene3D" id="3.30.420.10">
    <property type="entry name" value="Ribonuclease H-like superfamily/Ribonuclease H"/>
    <property type="match status" value="1"/>
</dbReference>
<accession>F2F3E9</accession>